<keyword evidence="2" id="KW-1185">Reference proteome</keyword>
<name>A0A2U1JQI3_9FLAO</name>
<evidence type="ECO:0000313" key="1">
    <source>
        <dbReference type="EMBL" id="PWA07088.1"/>
    </source>
</evidence>
<dbReference type="AlphaFoldDB" id="A0A2U1JQI3"/>
<sequence>MWDLKRQIVTVGKDSYNSISDKRFEIIFNYGFELIPFFGFLESKKRVSCKKEYLCKAVK</sequence>
<dbReference type="EMBL" id="QCZH01000022">
    <property type="protein sequence ID" value="PWA07088.1"/>
    <property type="molecule type" value="Genomic_DNA"/>
</dbReference>
<comment type="caution">
    <text evidence="1">The sequence shown here is derived from an EMBL/GenBank/DDBJ whole genome shotgun (WGS) entry which is preliminary data.</text>
</comment>
<organism evidence="1 2">
    <name type="scientific">Flavobacterium laiguense</name>
    <dbReference type="NCBI Taxonomy" id="2169409"/>
    <lineage>
        <taxon>Bacteria</taxon>
        <taxon>Pseudomonadati</taxon>
        <taxon>Bacteroidota</taxon>
        <taxon>Flavobacteriia</taxon>
        <taxon>Flavobacteriales</taxon>
        <taxon>Flavobacteriaceae</taxon>
        <taxon>Flavobacterium</taxon>
    </lineage>
</organism>
<protein>
    <submittedName>
        <fullName evidence="1">Uncharacterized protein</fullName>
    </submittedName>
</protein>
<gene>
    <name evidence="1" type="ORF">DB891_14725</name>
</gene>
<evidence type="ECO:0000313" key="2">
    <source>
        <dbReference type="Proteomes" id="UP000245618"/>
    </source>
</evidence>
<proteinExistence type="predicted"/>
<reference evidence="1 2" key="1">
    <citation type="submission" date="2018-04" db="EMBL/GenBank/DDBJ databases">
        <title>Flavobacterium sp. nov., isolated from glacier ice.</title>
        <authorList>
            <person name="Liu Q."/>
            <person name="Xin Y.-H."/>
        </authorList>
    </citation>
    <scope>NUCLEOTIDE SEQUENCE [LARGE SCALE GENOMIC DNA]</scope>
    <source>
        <strain evidence="1 2">LB2P30</strain>
    </source>
</reference>
<dbReference type="Proteomes" id="UP000245618">
    <property type="component" value="Unassembled WGS sequence"/>
</dbReference>
<accession>A0A2U1JQI3</accession>